<proteinExistence type="predicted"/>
<keyword evidence="1" id="KW-0472">Membrane</keyword>
<feature type="transmembrane region" description="Helical" evidence="1">
    <location>
        <begin position="65"/>
        <end position="86"/>
    </location>
</feature>
<evidence type="ECO:0000256" key="1">
    <source>
        <dbReference type="SAM" id="Phobius"/>
    </source>
</evidence>
<sequence length="648" mass="69126">MADRSVPVTFVQPFSSSELNSDFGDMNGYDLEKASRPLDGPPIGQRSGPRQFEFWGFLAKLRGPAGIVICGQLILMITAWGFFAAVQTRGFIALPSSTALWINAHTHLVTVIFTAIATGLAGSSCFLFSWGVRQSITLRVRGEGMSLAEFISSVRISSRSLILDAQNGRWSVMSMAVLALTMVQTSCWSGLITPSQIDFAVPLNGTEINLTNSRLQSLQSTTELDYCVFNTTFLPAFYVGQTESGYSALKGDIFIGLPAILTLMDQPFNHSTAGILPQTLYTVNTSSWFLGTDIEHIPQNIQTLVDLPEGLSFSSSTVTQQGFSANVSCEFGDLPDITAVQPTVAENIGVTSYTMSSNCVPLAELQGVPVNTATAITISEAPSYILMNACSGESDTYTLIFQGVGMYSFMGNMTCTVAPKITSVQVDYSATQTINATRVTDEAAVDVTGPAGLTAVTTLWAMVTFAQSTSLNVMGDGIRTVLQEIDPDLYNGTQSSLVSFAVQEYVRGVVEYSGSVLRACLSAPGGAFPEGVPDDMAIPTTGTLHGQIVGWREISLDTFYVMIPSTVVAIATIWVVLMTLAYHSGEPEGDPFDPANAMHIVAASAAGGLQNVFIGTEARAAKRMDDVHVVLQSIAGRPPALYVQGGMV</sequence>
<protein>
    <submittedName>
        <fullName evidence="2">Uncharacterized protein</fullName>
    </submittedName>
</protein>
<gene>
    <name evidence="2" type="ORF">MSAN_02128400</name>
</gene>
<dbReference type="Proteomes" id="UP000623467">
    <property type="component" value="Unassembled WGS sequence"/>
</dbReference>
<dbReference type="AlphaFoldDB" id="A0A8H7CK17"/>
<accession>A0A8H7CK17</accession>
<evidence type="ECO:0000313" key="3">
    <source>
        <dbReference type="Proteomes" id="UP000623467"/>
    </source>
</evidence>
<dbReference type="EMBL" id="JACAZH010000030">
    <property type="protein sequence ID" value="KAF7340569.1"/>
    <property type="molecule type" value="Genomic_DNA"/>
</dbReference>
<organism evidence="2 3">
    <name type="scientific">Mycena sanguinolenta</name>
    <dbReference type="NCBI Taxonomy" id="230812"/>
    <lineage>
        <taxon>Eukaryota</taxon>
        <taxon>Fungi</taxon>
        <taxon>Dikarya</taxon>
        <taxon>Basidiomycota</taxon>
        <taxon>Agaricomycotina</taxon>
        <taxon>Agaricomycetes</taxon>
        <taxon>Agaricomycetidae</taxon>
        <taxon>Agaricales</taxon>
        <taxon>Marasmiineae</taxon>
        <taxon>Mycenaceae</taxon>
        <taxon>Mycena</taxon>
    </lineage>
</organism>
<comment type="caution">
    <text evidence="2">The sequence shown here is derived from an EMBL/GenBank/DDBJ whole genome shotgun (WGS) entry which is preliminary data.</text>
</comment>
<reference evidence="2" key="1">
    <citation type="submission" date="2020-05" db="EMBL/GenBank/DDBJ databases">
        <title>Mycena genomes resolve the evolution of fungal bioluminescence.</title>
        <authorList>
            <person name="Tsai I.J."/>
        </authorList>
    </citation>
    <scope>NUCLEOTIDE SEQUENCE</scope>
    <source>
        <strain evidence="2">160909Yilan</strain>
    </source>
</reference>
<feature type="transmembrane region" description="Helical" evidence="1">
    <location>
        <begin position="106"/>
        <end position="132"/>
    </location>
</feature>
<dbReference type="OrthoDB" id="3351168at2759"/>
<keyword evidence="1" id="KW-0812">Transmembrane</keyword>
<keyword evidence="3" id="KW-1185">Reference proteome</keyword>
<name>A0A8H7CK17_9AGAR</name>
<evidence type="ECO:0000313" key="2">
    <source>
        <dbReference type="EMBL" id="KAF7340569.1"/>
    </source>
</evidence>
<keyword evidence="1" id="KW-1133">Transmembrane helix</keyword>
<feature type="transmembrane region" description="Helical" evidence="1">
    <location>
        <begin position="595"/>
        <end position="614"/>
    </location>
</feature>
<feature type="transmembrane region" description="Helical" evidence="1">
    <location>
        <begin position="559"/>
        <end position="583"/>
    </location>
</feature>